<evidence type="ECO:0000313" key="1">
    <source>
        <dbReference type="EMBL" id="TCP24751.1"/>
    </source>
</evidence>
<evidence type="ECO:0000313" key="2">
    <source>
        <dbReference type="Proteomes" id="UP000294564"/>
    </source>
</evidence>
<organism evidence="1 2">
    <name type="scientific">Tenacibaculum skagerrakense</name>
    <dbReference type="NCBI Taxonomy" id="186571"/>
    <lineage>
        <taxon>Bacteria</taxon>
        <taxon>Pseudomonadati</taxon>
        <taxon>Bacteroidota</taxon>
        <taxon>Flavobacteriia</taxon>
        <taxon>Flavobacteriales</taxon>
        <taxon>Flavobacteriaceae</taxon>
        <taxon>Tenacibaculum</taxon>
    </lineage>
</organism>
<reference evidence="1 2" key="1">
    <citation type="submission" date="2019-03" db="EMBL/GenBank/DDBJ databases">
        <title>Genomic Encyclopedia of Type Strains, Phase IV (KMG-IV): sequencing the most valuable type-strain genomes for metagenomic binning, comparative biology and taxonomic classification.</title>
        <authorList>
            <person name="Goeker M."/>
        </authorList>
    </citation>
    <scope>NUCLEOTIDE SEQUENCE [LARGE SCALE GENOMIC DNA]</scope>
    <source>
        <strain evidence="1 2">DSM 14836</strain>
    </source>
</reference>
<protein>
    <submittedName>
        <fullName evidence="1">Uncharacterized protein</fullName>
    </submittedName>
</protein>
<comment type="caution">
    <text evidence="1">The sequence shown here is derived from an EMBL/GenBank/DDBJ whole genome shotgun (WGS) entry which is preliminary data.</text>
</comment>
<proteinExistence type="predicted"/>
<accession>A0A4R2NT56</accession>
<name>A0A4R2NT56_9FLAO</name>
<gene>
    <name evidence="1" type="ORF">EV195_105182</name>
</gene>
<dbReference type="Proteomes" id="UP000294564">
    <property type="component" value="Unassembled WGS sequence"/>
</dbReference>
<dbReference type="AlphaFoldDB" id="A0A4R2NT56"/>
<keyword evidence="2" id="KW-1185">Reference proteome</keyword>
<dbReference type="EMBL" id="SLXM01000005">
    <property type="protein sequence ID" value="TCP24751.1"/>
    <property type="molecule type" value="Genomic_DNA"/>
</dbReference>
<sequence length="512" mass="57955">MTLKNVNFEYKITLLLLFTTLLLMNCKPTNSNPVILAETPTGLSSDITISYNLPVDTPADPTQEELAKFAWEEFFALNWKSSYGKDSLRTTPDTSWDYTSDTGENFLSVWETYIHRSELRPANGKRTKDLSKGSPYYTFVDSTTVNVTNPVPLDNYWNILDEDNEIGSAYVFAHEKEFEVLYSAKTNLAEYNYLKKYFPTDTDLYKAVDKSNDTTAFKARLKGLTPQQMCASDQNTQDGYVCLPCSTDAQNQGAIEIKLAFRELDPSKDDASRYMVKEVVYFKDSLVGTKKYSNAFTKKFALIGMHIIRKTANNPTFVFASWEQVDERNKNFQTIGIGGVVVDSVKYKDEDPHRLNPVIERVIPETIQKVNSKVQQMIATNSSKSKWQYYQLIGVQGTPINYEDRTGDNNYFMANFVIESDLELTNFHGSFADPFDVAVKNVIADGKEFNMGGCMGCHGQAQVKFGTDFSFLLDKGAGKPVVSPDPYQTYEEALAVSNKEKIKQLIKEFNKK</sequence>